<evidence type="ECO:0000256" key="3">
    <source>
        <dbReference type="ARBA" id="ARBA00022989"/>
    </source>
</evidence>
<dbReference type="EMBL" id="JAGGLB010000009">
    <property type="protein sequence ID" value="MBP1991573.1"/>
    <property type="molecule type" value="Genomic_DNA"/>
</dbReference>
<name>A0ABS4IVN2_9BACL</name>
<evidence type="ECO:0000256" key="1">
    <source>
        <dbReference type="ARBA" id="ARBA00004141"/>
    </source>
</evidence>
<dbReference type="Proteomes" id="UP001519287">
    <property type="component" value="Unassembled WGS sequence"/>
</dbReference>
<protein>
    <submittedName>
        <fullName evidence="7">RDD family membrane protein YckC</fullName>
    </submittedName>
</protein>
<evidence type="ECO:0000313" key="8">
    <source>
        <dbReference type="Proteomes" id="UP001519287"/>
    </source>
</evidence>
<organism evidence="7 8">
    <name type="scientific">Paenibacillus eucommiae</name>
    <dbReference type="NCBI Taxonomy" id="1355755"/>
    <lineage>
        <taxon>Bacteria</taxon>
        <taxon>Bacillati</taxon>
        <taxon>Bacillota</taxon>
        <taxon>Bacilli</taxon>
        <taxon>Bacillales</taxon>
        <taxon>Paenibacillaceae</taxon>
        <taxon>Paenibacillus</taxon>
    </lineage>
</organism>
<evidence type="ECO:0000259" key="6">
    <source>
        <dbReference type="Pfam" id="PF06271"/>
    </source>
</evidence>
<feature type="domain" description="RDD" evidence="6">
    <location>
        <begin position="4"/>
        <end position="136"/>
    </location>
</feature>
<comment type="subcellular location">
    <subcellularLocation>
        <location evidence="1">Membrane</location>
        <topology evidence="1">Multi-pass membrane protein</topology>
    </subcellularLocation>
</comment>
<reference evidence="7 8" key="1">
    <citation type="submission" date="2021-03" db="EMBL/GenBank/DDBJ databases">
        <title>Genomic Encyclopedia of Type Strains, Phase IV (KMG-IV): sequencing the most valuable type-strain genomes for metagenomic binning, comparative biology and taxonomic classification.</title>
        <authorList>
            <person name="Goeker M."/>
        </authorList>
    </citation>
    <scope>NUCLEOTIDE SEQUENCE [LARGE SCALE GENOMIC DNA]</scope>
    <source>
        <strain evidence="7 8">DSM 26048</strain>
    </source>
</reference>
<evidence type="ECO:0000313" key="7">
    <source>
        <dbReference type="EMBL" id="MBP1991573.1"/>
    </source>
</evidence>
<sequence length="143" mass="16184">MISVFIFPQVQQLFTYSPAWSQFYGFLIVTLPVSAYFVICDSKLAGQSFGKRKAAIRVTDYSGKPLSIAHSVARTAIKFIPWELSHFLAHRFVVLGEQPVPFSYYVIGGLVYGAMFAYILTAIFSKKKQALYDRIVRTRVLIS</sequence>
<evidence type="ECO:0000256" key="4">
    <source>
        <dbReference type="ARBA" id="ARBA00023136"/>
    </source>
</evidence>
<proteinExistence type="predicted"/>
<feature type="transmembrane region" description="Helical" evidence="5">
    <location>
        <begin position="102"/>
        <end position="124"/>
    </location>
</feature>
<accession>A0ABS4IVN2</accession>
<keyword evidence="4 5" id="KW-0472">Membrane</keyword>
<dbReference type="InterPro" id="IPR010432">
    <property type="entry name" value="RDD"/>
</dbReference>
<evidence type="ECO:0000256" key="5">
    <source>
        <dbReference type="SAM" id="Phobius"/>
    </source>
</evidence>
<comment type="caution">
    <text evidence="7">The sequence shown here is derived from an EMBL/GenBank/DDBJ whole genome shotgun (WGS) entry which is preliminary data.</text>
</comment>
<dbReference type="Pfam" id="PF06271">
    <property type="entry name" value="RDD"/>
    <property type="match status" value="1"/>
</dbReference>
<keyword evidence="2 5" id="KW-0812">Transmembrane</keyword>
<gene>
    <name evidence="7" type="ORF">J2Z66_003180</name>
</gene>
<keyword evidence="8" id="KW-1185">Reference proteome</keyword>
<keyword evidence="3 5" id="KW-1133">Transmembrane helix</keyword>
<feature type="transmembrane region" description="Helical" evidence="5">
    <location>
        <begin position="20"/>
        <end position="40"/>
    </location>
</feature>
<evidence type="ECO:0000256" key="2">
    <source>
        <dbReference type="ARBA" id="ARBA00022692"/>
    </source>
</evidence>